<dbReference type="GO" id="GO:0008270">
    <property type="term" value="F:zinc ion binding"/>
    <property type="evidence" value="ECO:0007669"/>
    <property type="project" value="UniProtKB-KW"/>
</dbReference>
<keyword evidence="1" id="KW-0862">Zinc</keyword>
<organism evidence="4 5">
    <name type="scientific">Rhizoctonia solani 123E</name>
    <dbReference type="NCBI Taxonomy" id="1423351"/>
    <lineage>
        <taxon>Eukaryota</taxon>
        <taxon>Fungi</taxon>
        <taxon>Dikarya</taxon>
        <taxon>Basidiomycota</taxon>
        <taxon>Agaricomycotina</taxon>
        <taxon>Agaricomycetes</taxon>
        <taxon>Cantharellales</taxon>
        <taxon>Ceratobasidiaceae</taxon>
        <taxon>Rhizoctonia</taxon>
    </lineage>
</organism>
<accession>A0A074S150</accession>
<name>A0A074S150_9AGAM</name>
<dbReference type="STRING" id="1423351.A0A074S150"/>
<reference evidence="4 5" key="1">
    <citation type="submission" date="2013-12" db="EMBL/GenBank/DDBJ databases">
        <authorList>
            <person name="Cubeta M."/>
            <person name="Pakala S."/>
            <person name="Fedorova N."/>
            <person name="Thomas E."/>
            <person name="Dean R."/>
            <person name="Jabaji S."/>
            <person name="Neate S."/>
            <person name="Toda T."/>
            <person name="Tavantzis S."/>
            <person name="Vilgalys R."/>
            <person name="Bharathan N."/>
            <person name="Pakala S."/>
            <person name="Losada L.S."/>
            <person name="Zafar N."/>
            <person name="Nierman W."/>
        </authorList>
    </citation>
    <scope>NUCLEOTIDE SEQUENCE [LARGE SCALE GENOMIC DNA]</scope>
    <source>
        <strain evidence="4 5">123E</strain>
    </source>
</reference>
<dbReference type="InterPro" id="IPR013087">
    <property type="entry name" value="Znf_C2H2_type"/>
</dbReference>
<keyword evidence="1" id="KW-0863">Zinc-finger</keyword>
<proteinExistence type="predicted"/>
<dbReference type="PROSITE" id="PS00028">
    <property type="entry name" value="ZINC_FINGER_C2H2_1"/>
    <property type="match status" value="1"/>
</dbReference>
<dbReference type="AlphaFoldDB" id="A0A074S150"/>
<evidence type="ECO:0000256" key="2">
    <source>
        <dbReference type="SAM" id="MobiDB-lite"/>
    </source>
</evidence>
<evidence type="ECO:0000313" key="5">
    <source>
        <dbReference type="Proteomes" id="UP000027456"/>
    </source>
</evidence>
<keyword evidence="5" id="KW-1185">Reference proteome</keyword>
<feature type="domain" description="C2H2-type" evidence="3">
    <location>
        <begin position="262"/>
        <end position="291"/>
    </location>
</feature>
<sequence>MIPKEEHVDENIRLEVRKKEDEPKRLWVKTDNAELQHDEDNEVSSPSESTSSTPDTPACKGYLIESDFVKEFLGECYYFVAPIQSEQGLPEFAVFSLSPDHRMVSLVDANLSFHHYHIDRSFGPIVYFMVGNLRYQWDIQHGTLSTPPSDQLEADPSILGLNLSIVQLYKNVGEAKALVDSLQYVNLPTLANLSLESPPLTSSNTSSPPNIADIAPTFTGARLFDSSLKMGYFEPSPSQEKIDRWVDDSAKADQAVRDGAHLRCPEEGCNASSRRPHALKTHLYTHYRIKPYTCTMCDISVLTEANLARHMKNAHICPGCHIVQSIPVTKAHKAICPRIATISSARKAVKQGRVRKFSGRGIACDFSS</sequence>
<dbReference type="SMART" id="SM00355">
    <property type="entry name" value="ZnF_C2H2"/>
    <property type="match status" value="2"/>
</dbReference>
<feature type="compositionally biased region" description="Low complexity" evidence="2">
    <location>
        <begin position="44"/>
        <end position="57"/>
    </location>
</feature>
<evidence type="ECO:0000259" key="3">
    <source>
        <dbReference type="PROSITE" id="PS50157"/>
    </source>
</evidence>
<dbReference type="Gene3D" id="3.30.160.60">
    <property type="entry name" value="Classic Zinc Finger"/>
    <property type="match status" value="1"/>
</dbReference>
<feature type="domain" description="C2H2-type" evidence="3">
    <location>
        <begin position="292"/>
        <end position="315"/>
    </location>
</feature>
<dbReference type="OrthoDB" id="3262349at2759"/>
<protein>
    <submittedName>
        <fullName evidence="4">Zinc finger, C2H2 type protein</fullName>
    </submittedName>
</protein>
<dbReference type="PROSITE" id="PS50157">
    <property type="entry name" value="ZINC_FINGER_C2H2_2"/>
    <property type="match status" value="2"/>
</dbReference>
<evidence type="ECO:0000256" key="1">
    <source>
        <dbReference type="PROSITE-ProRule" id="PRU00042"/>
    </source>
</evidence>
<dbReference type="EMBL" id="AZST01000183">
    <property type="protein sequence ID" value="KEP51245.1"/>
    <property type="molecule type" value="Genomic_DNA"/>
</dbReference>
<keyword evidence="1" id="KW-0479">Metal-binding</keyword>
<gene>
    <name evidence="4" type="ORF">V565_065080</name>
</gene>
<dbReference type="SUPFAM" id="SSF57667">
    <property type="entry name" value="beta-beta-alpha zinc fingers"/>
    <property type="match status" value="1"/>
</dbReference>
<feature type="region of interest" description="Disordered" evidence="2">
    <location>
        <begin position="27"/>
        <end position="58"/>
    </location>
</feature>
<comment type="caution">
    <text evidence="4">The sequence shown here is derived from an EMBL/GenBank/DDBJ whole genome shotgun (WGS) entry which is preliminary data.</text>
</comment>
<dbReference type="HOGENOM" id="CLU_752601_0_0_1"/>
<evidence type="ECO:0000313" key="4">
    <source>
        <dbReference type="EMBL" id="KEP51245.1"/>
    </source>
</evidence>
<dbReference type="Proteomes" id="UP000027456">
    <property type="component" value="Unassembled WGS sequence"/>
</dbReference>
<dbReference type="InterPro" id="IPR036236">
    <property type="entry name" value="Znf_C2H2_sf"/>
</dbReference>